<accession>F4MN08</accession>
<keyword evidence="9" id="KW-0560">Oxidoreductase</keyword>
<keyword evidence="4" id="KW-0028">Amino-acid biosynthesis</keyword>
<sequence>MLPSKQGLYDPQFEHDNCGAGFICSLQGKKTNDIIHKALDILDCLEHRGAVSADGKTGDGAGILIEIPHNFLKKQCGFELPEMHQYAVGMVFLPKKENQRTYCIGVLENEIKNQGLEILGWRKVPVNHEVVGNIAALTEPHIMQIFVGKGSGELSDHEFNIKLYCSRKIAEHTISDSKLSQSSYFYLPSLSTHTLIYKGLLTPEDIKGYYNDLEDPAVVTRLALVHQRFSTNTFPTWDLAQPFRYMCHNGEINTYKGNFSRMQIREELLKSKAFGSDLKKYCQ</sequence>
<evidence type="ECO:0000256" key="12">
    <source>
        <dbReference type="ARBA" id="ARBA00023164"/>
    </source>
</evidence>
<dbReference type="SUPFAM" id="SSF56235">
    <property type="entry name" value="N-terminal nucleophile aminohydrolases (Ntn hydrolases)"/>
    <property type="match status" value="1"/>
</dbReference>
<name>F4MN08_9BACT</name>
<dbReference type="GO" id="GO:0019676">
    <property type="term" value="P:ammonia assimilation cycle"/>
    <property type="evidence" value="ECO:0007669"/>
    <property type="project" value="TreeGrafter"/>
</dbReference>
<comment type="similarity">
    <text evidence="3">Belongs to the glutamate synthase family.</text>
</comment>
<dbReference type="PANTHER" id="PTHR11938">
    <property type="entry name" value="FAD NADPH DEHYDROGENASE/OXIDOREDUCTASE"/>
    <property type="match status" value="1"/>
</dbReference>
<reference evidence="16" key="2">
    <citation type="journal article" date="2012" name="Environ. Microbiol.">
        <title>Genomic content of uncultured Bacteroidetes from contrasting oceanic provinces in the North Atlantic Ocean.</title>
        <authorList>
            <person name="Gomez-Pereira P.R."/>
            <person name="Schuler M."/>
            <person name="Fuchs B.M."/>
            <person name="Bennke C."/>
            <person name="Teeling H."/>
            <person name="Waldmann J."/>
            <person name="Richter M."/>
            <person name="Barbe V."/>
            <person name="Bataille E."/>
            <person name="Glockner F.O."/>
            <person name="Amann R."/>
        </authorList>
    </citation>
    <scope>NUCLEOTIDE SEQUENCE</scope>
</reference>
<dbReference type="InterPro" id="IPR029055">
    <property type="entry name" value="Ntn_hydrolases_N"/>
</dbReference>
<dbReference type="GO" id="GO:0051538">
    <property type="term" value="F:3 iron, 4 sulfur cluster binding"/>
    <property type="evidence" value="ECO:0007669"/>
    <property type="project" value="UniProtKB-KW"/>
</dbReference>
<evidence type="ECO:0000256" key="10">
    <source>
        <dbReference type="ARBA" id="ARBA00023004"/>
    </source>
</evidence>
<dbReference type="GO" id="GO:0046872">
    <property type="term" value="F:metal ion binding"/>
    <property type="evidence" value="ECO:0007669"/>
    <property type="project" value="UniProtKB-KW"/>
</dbReference>
<evidence type="ECO:0000256" key="2">
    <source>
        <dbReference type="ARBA" id="ARBA00001927"/>
    </source>
</evidence>
<evidence type="ECO:0000313" key="16">
    <source>
        <dbReference type="EMBL" id="CBL87521.1"/>
    </source>
</evidence>
<dbReference type="EMBL" id="FQ032826">
    <property type="protein sequence ID" value="CBL87521.1"/>
    <property type="molecule type" value="Genomic_DNA"/>
</dbReference>
<evidence type="ECO:0000256" key="14">
    <source>
        <dbReference type="ARBA" id="ARBA00029440"/>
    </source>
</evidence>
<evidence type="ECO:0000256" key="6">
    <source>
        <dbReference type="ARBA" id="ARBA00022643"/>
    </source>
</evidence>
<keyword evidence="10" id="KW-0408">Iron</keyword>
<keyword evidence="5" id="KW-0285">Flavoprotein</keyword>
<comment type="cofactor">
    <cofactor evidence="1">
        <name>FMN</name>
        <dbReference type="ChEBI" id="CHEBI:58210"/>
    </cofactor>
</comment>
<dbReference type="PANTHER" id="PTHR11938:SF133">
    <property type="entry name" value="GLUTAMATE SYNTHASE (NADH)"/>
    <property type="match status" value="1"/>
</dbReference>
<evidence type="ECO:0000256" key="11">
    <source>
        <dbReference type="ARBA" id="ARBA00023014"/>
    </source>
</evidence>
<evidence type="ECO:0000256" key="9">
    <source>
        <dbReference type="ARBA" id="ARBA00023002"/>
    </source>
</evidence>
<protein>
    <submittedName>
        <fullName evidence="16">Glutamate synthase</fullName>
    </submittedName>
</protein>
<gene>
    <name evidence="16" type="ORF">S18_873_0015</name>
</gene>
<comment type="pathway">
    <text evidence="14">Amino-acid biosynthesis.</text>
</comment>
<dbReference type="GO" id="GO:0006537">
    <property type="term" value="P:glutamate biosynthetic process"/>
    <property type="evidence" value="ECO:0007669"/>
    <property type="project" value="UniProtKB-KW"/>
</dbReference>
<comment type="cofactor">
    <cofactor evidence="2">
        <name>[3Fe-4S] cluster</name>
        <dbReference type="ChEBI" id="CHEBI:21137"/>
    </cofactor>
</comment>
<evidence type="ECO:0000256" key="5">
    <source>
        <dbReference type="ARBA" id="ARBA00022630"/>
    </source>
</evidence>
<dbReference type="PROSITE" id="PS51278">
    <property type="entry name" value="GATASE_TYPE_2"/>
    <property type="match status" value="1"/>
</dbReference>
<keyword evidence="7" id="KW-0479">Metal-binding</keyword>
<keyword evidence="8" id="KW-0315">Glutamine amidotransferase</keyword>
<dbReference type="Gene3D" id="3.60.20.10">
    <property type="entry name" value="Glutamine Phosphoribosylpyrophosphate, subunit 1, domain 1"/>
    <property type="match status" value="1"/>
</dbReference>
<dbReference type="InterPro" id="IPR017932">
    <property type="entry name" value="GATase_2_dom"/>
</dbReference>
<evidence type="ECO:0000256" key="3">
    <source>
        <dbReference type="ARBA" id="ARBA00009716"/>
    </source>
</evidence>
<evidence type="ECO:0000259" key="15">
    <source>
        <dbReference type="PROSITE" id="PS51278"/>
    </source>
</evidence>
<evidence type="ECO:0000256" key="8">
    <source>
        <dbReference type="ARBA" id="ARBA00022962"/>
    </source>
</evidence>
<proteinExistence type="inferred from homology"/>
<dbReference type="InterPro" id="IPR050711">
    <property type="entry name" value="ET-N_metabolism_enzyme"/>
</dbReference>
<dbReference type="GO" id="GO:0015930">
    <property type="term" value="F:glutamate synthase activity"/>
    <property type="evidence" value="ECO:0007669"/>
    <property type="project" value="TreeGrafter"/>
</dbReference>
<evidence type="ECO:0000256" key="4">
    <source>
        <dbReference type="ARBA" id="ARBA00022605"/>
    </source>
</evidence>
<evidence type="ECO:0000256" key="13">
    <source>
        <dbReference type="ARBA" id="ARBA00023291"/>
    </source>
</evidence>
<dbReference type="AlphaFoldDB" id="F4MN08"/>
<organism evidence="16">
    <name type="scientific">uncultured Flavobacteriia bacterium</name>
    <dbReference type="NCBI Taxonomy" id="212695"/>
    <lineage>
        <taxon>Bacteria</taxon>
        <taxon>Pseudomonadati</taxon>
        <taxon>Bacteroidota</taxon>
        <taxon>Flavobacteriia</taxon>
        <taxon>environmental samples</taxon>
    </lineage>
</organism>
<evidence type="ECO:0000256" key="1">
    <source>
        <dbReference type="ARBA" id="ARBA00001917"/>
    </source>
</evidence>
<feature type="domain" description="Glutamine amidotransferase type-2" evidence="15">
    <location>
        <begin position="18"/>
        <end position="283"/>
    </location>
</feature>
<keyword evidence="13" id="KW-0003">3Fe-4S</keyword>
<keyword evidence="6" id="KW-0288">FMN</keyword>
<keyword evidence="11" id="KW-0411">Iron-sulfur</keyword>
<dbReference type="Pfam" id="PF00310">
    <property type="entry name" value="GATase_2"/>
    <property type="match status" value="1"/>
</dbReference>
<evidence type="ECO:0000256" key="7">
    <source>
        <dbReference type="ARBA" id="ARBA00022723"/>
    </source>
</evidence>
<reference evidence="16" key="1">
    <citation type="submission" date="2010-05" db="EMBL/GenBank/DDBJ databases">
        <authorList>
            <person name="Genoscope - CEA"/>
        </authorList>
    </citation>
    <scope>NUCLEOTIDE SEQUENCE</scope>
</reference>
<keyword evidence="12" id="KW-0314">Glutamate biosynthesis</keyword>